<gene>
    <name evidence="1" type="ORF">SAMN04488128_10232</name>
</gene>
<proteinExistence type="predicted"/>
<name>A0A1T4PWJ9_9BACT</name>
<evidence type="ECO:0000313" key="1">
    <source>
        <dbReference type="EMBL" id="SJZ95687.1"/>
    </source>
</evidence>
<protein>
    <submittedName>
        <fullName evidence="1">Uncharacterized protein</fullName>
    </submittedName>
</protein>
<dbReference type="Proteomes" id="UP000190367">
    <property type="component" value="Unassembled WGS sequence"/>
</dbReference>
<evidence type="ECO:0000313" key="2">
    <source>
        <dbReference type="Proteomes" id="UP000190367"/>
    </source>
</evidence>
<reference evidence="2" key="1">
    <citation type="submission" date="2017-02" db="EMBL/GenBank/DDBJ databases">
        <authorList>
            <person name="Varghese N."/>
            <person name="Submissions S."/>
        </authorList>
    </citation>
    <scope>NUCLEOTIDE SEQUENCE [LARGE SCALE GENOMIC DNA]</scope>
    <source>
        <strain evidence="2">DSM 22224</strain>
    </source>
</reference>
<dbReference type="AlphaFoldDB" id="A0A1T4PWJ9"/>
<organism evidence="1 2">
    <name type="scientific">Chitinophaga eiseniae</name>
    <dbReference type="NCBI Taxonomy" id="634771"/>
    <lineage>
        <taxon>Bacteria</taxon>
        <taxon>Pseudomonadati</taxon>
        <taxon>Bacteroidota</taxon>
        <taxon>Chitinophagia</taxon>
        <taxon>Chitinophagales</taxon>
        <taxon>Chitinophagaceae</taxon>
        <taxon>Chitinophaga</taxon>
    </lineage>
</organism>
<sequence>MSIHLFLRPLVVFSVLLALPFLSCKKQNSTLSTEQPDKLISRVTAGSLPVSVHSIDGFIDITWFGGEPPFKVKVVTPLGTDIFETFDNAYSTMKPLKQGDAVSVKVTDFQNVSGSASTTNFVGSSGNEPIPGMNIHTISNDQNTTVQITWVNDPNSSGPFCSGNLVFNGSVKNGAGYAAVEETASCSAQSQTLVLPKIWNNDTIYVSVNTRSFPGGCDDKGIGYYFIIPGTFYDAQVYLQAPYCNYRQIYP</sequence>
<keyword evidence="2" id="KW-1185">Reference proteome</keyword>
<dbReference type="EMBL" id="FUWZ01000002">
    <property type="protein sequence ID" value="SJZ95687.1"/>
    <property type="molecule type" value="Genomic_DNA"/>
</dbReference>
<accession>A0A1T4PWJ9</accession>
<dbReference type="RefSeq" id="WP_078668633.1">
    <property type="nucleotide sequence ID" value="NZ_FUWZ01000002.1"/>
</dbReference>
<dbReference type="STRING" id="634771.SAMN04488128_10232"/>